<proteinExistence type="predicted"/>
<protein>
    <submittedName>
        <fullName evidence="1">Uncharacterized protein</fullName>
    </submittedName>
</protein>
<dbReference type="AlphaFoldDB" id="A0A0L0FFE8"/>
<dbReference type="Gene3D" id="3.40.50.2000">
    <property type="entry name" value="Glycogen Phosphorylase B"/>
    <property type="match status" value="1"/>
</dbReference>
<keyword evidence="2" id="KW-1185">Reference proteome</keyword>
<dbReference type="OrthoDB" id="5835829at2759"/>
<evidence type="ECO:0000313" key="2">
    <source>
        <dbReference type="Proteomes" id="UP000054560"/>
    </source>
</evidence>
<organism evidence="1 2">
    <name type="scientific">Sphaeroforma arctica JP610</name>
    <dbReference type="NCBI Taxonomy" id="667725"/>
    <lineage>
        <taxon>Eukaryota</taxon>
        <taxon>Ichthyosporea</taxon>
        <taxon>Ichthyophonida</taxon>
        <taxon>Sphaeroforma</taxon>
    </lineage>
</organism>
<dbReference type="PANTHER" id="PTHR48050:SF13">
    <property type="entry name" value="STEROL 3-BETA-GLUCOSYLTRANSFERASE UGT80A2"/>
    <property type="match status" value="1"/>
</dbReference>
<name>A0A0L0FFE8_9EUKA</name>
<evidence type="ECO:0000313" key="1">
    <source>
        <dbReference type="EMBL" id="KNC75186.1"/>
    </source>
</evidence>
<sequence length="80" mass="8996">MGFRGHAVVGFWFYDSKTKSDYEPEPKLKKFLAENKKPVFIGFGSIVVNDPDRLTRTILEAARLLGKPVIIQQGWADISG</sequence>
<dbReference type="EMBL" id="KQ243794">
    <property type="protein sequence ID" value="KNC75186.1"/>
    <property type="molecule type" value="Genomic_DNA"/>
</dbReference>
<accession>A0A0L0FFE8</accession>
<dbReference type="STRING" id="667725.A0A0L0FFE8"/>
<dbReference type="SUPFAM" id="SSF53756">
    <property type="entry name" value="UDP-Glycosyltransferase/glycogen phosphorylase"/>
    <property type="match status" value="1"/>
</dbReference>
<dbReference type="RefSeq" id="XP_014149088.1">
    <property type="nucleotide sequence ID" value="XM_014293613.1"/>
</dbReference>
<dbReference type="Proteomes" id="UP000054560">
    <property type="component" value="Unassembled WGS sequence"/>
</dbReference>
<dbReference type="InterPro" id="IPR050426">
    <property type="entry name" value="Glycosyltransferase_28"/>
</dbReference>
<dbReference type="PANTHER" id="PTHR48050">
    <property type="entry name" value="STEROL 3-BETA-GLUCOSYLTRANSFERASE"/>
    <property type="match status" value="1"/>
</dbReference>
<dbReference type="GeneID" id="25912787"/>
<feature type="non-terminal residue" evidence="1">
    <location>
        <position position="80"/>
    </location>
</feature>
<gene>
    <name evidence="1" type="ORF">SARC_12283</name>
</gene>
<reference evidence="1 2" key="1">
    <citation type="submission" date="2011-02" db="EMBL/GenBank/DDBJ databases">
        <title>The Genome Sequence of Sphaeroforma arctica JP610.</title>
        <authorList>
            <consortium name="The Broad Institute Genome Sequencing Platform"/>
            <person name="Russ C."/>
            <person name="Cuomo C."/>
            <person name="Young S.K."/>
            <person name="Zeng Q."/>
            <person name="Gargeya S."/>
            <person name="Alvarado L."/>
            <person name="Berlin A."/>
            <person name="Chapman S.B."/>
            <person name="Chen Z."/>
            <person name="Freedman E."/>
            <person name="Gellesch M."/>
            <person name="Goldberg J."/>
            <person name="Griggs A."/>
            <person name="Gujja S."/>
            <person name="Heilman E."/>
            <person name="Heiman D."/>
            <person name="Howarth C."/>
            <person name="Mehta T."/>
            <person name="Neiman D."/>
            <person name="Pearson M."/>
            <person name="Roberts A."/>
            <person name="Saif S."/>
            <person name="Shea T."/>
            <person name="Shenoy N."/>
            <person name="Sisk P."/>
            <person name="Stolte C."/>
            <person name="Sykes S."/>
            <person name="White J."/>
            <person name="Yandava C."/>
            <person name="Burger G."/>
            <person name="Gray M.W."/>
            <person name="Holland P.W.H."/>
            <person name="King N."/>
            <person name="Lang F.B.F."/>
            <person name="Roger A.J."/>
            <person name="Ruiz-Trillo I."/>
            <person name="Haas B."/>
            <person name="Nusbaum C."/>
            <person name="Birren B."/>
        </authorList>
    </citation>
    <scope>NUCLEOTIDE SEQUENCE [LARGE SCALE GENOMIC DNA]</scope>
    <source>
        <strain evidence="1 2">JP610</strain>
    </source>
</reference>